<evidence type="ECO:0000313" key="4">
    <source>
        <dbReference type="Proteomes" id="UP000176850"/>
    </source>
</evidence>
<dbReference type="EMBL" id="MFZH01000006">
    <property type="protein sequence ID" value="OGK19732.1"/>
    <property type="molecule type" value="Genomic_DNA"/>
</dbReference>
<dbReference type="Gene3D" id="3.40.630.190">
    <property type="entry name" value="LCP protein"/>
    <property type="match status" value="1"/>
</dbReference>
<comment type="similarity">
    <text evidence="1">Belongs to the LytR/CpsA/Psr (LCP) family.</text>
</comment>
<evidence type="ECO:0000259" key="2">
    <source>
        <dbReference type="Pfam" id="PF03816"/>
    </source>
</evidence>
<dbReference type="PANTHER" id="PTHR33392">
    <property type="entry name" value="POLYISOPRENYL-TEICHOIC ACID--PEPTIDOGLYCAN TEICHOIC ACID TRANSFERASE TAGU"/>
    <property type="match status" value="1"/>
</dbReference>
<evidence type="ECO:0000313" key="3">
    <source>
        <dbReference type="EMBL" id="OGK19732.1"/>
    </source>
</evidence>
<gene>
    <name evidence="3" type="ORF">A2799_00965</name>
</gene>
<accession>A0A1F7GML9</accession>
<evidence type="ECO:0000256" key="1">
    <source>
        <dbReference type="ARBA" id="ARBA00006068"/>
    </source>
</evidence>
<organism evidence="3 4">
    <name type="scientific">Candidatus Roizmanbacteria bacterium RIFCSPHIGHO2_01_FULL_39_24</name>
    <dbReference type="NCBI Taxonomy" id="1802032"/>
    <lineage>
        <taxon>Bacteria</taxon>
        <taxon>Candidatus Roizmaniibacteriota</taxon>
    </lineage>
</organism>
<dbReference type="AlphaFoldDB" id="A0A1F7GML9"/>
<proteinExistence type="inferred from homology"/>
<sequence>MNRKRFKVSLFLLFLITILGFLLFPYYQFVGRVTGRSPIALLLLNNHFKKTNNTVNILLLGKAGGNNDGPNLTDSITVASYNLNTKKVYLISIPRDIWSQTLNEKINAAYAFGEAKKAGGGMILSSAEIGSVVDLPIHYAIVIDFEKFQTIIDSVGGVDVDVTHSFVDNKYPRPGKENDTCNGDPEYLCRYETISFQAGMHHMNGETALKFARSRNAEGDEGSDFARSARQQKIFQSLRVKAQQIAKSGNLKKIEALYNSFDRAIERNIKNDEVAFLAKKIVFSGGIHEITVPLPEDLFIVPNVTDYYGKYVLIPATGNFDRIHEYVKCALLDKEICLQS</sequence>
<protein>
    <recommendedName>
        <fullName evidence="2">Cell envelope-related transcriptional attenuator domain-containing protein</fullName>
    </recommendedName>
</protein>
<dbReference type="InterPro" id="IPR004474">
    <property type="entry name" value="LytR_CpsA_psr"/>
</dbReference>
<dbReference type="Pfam" id="PF03816">
    <property type="entry name" value="LytR_cpsA_psr"/>
    <property type="match status" value="1"/>
</dbReference>
<comment type="caution">
    <text evidence="3">The sequence shown here is derived from an EMBL/GenBank/DDBJ whole genome shotgun (WGS) entry which is preliminary data.</text>
</comment>
<feature type="domain" description="Cell envelope-related transcriptional attenuator" evidence="2">
    <location>
        <begin position="73"/>
        <end position="242"/>
    </location>
</feature>
<reference evidence="3 4" key="1">
    <citation type="journal article" date="2016" name="Nat. Commun.">
        <title>Thousands of microbial genomes shed light on interconnected biogeochemical processes in an aquifer system.</title>
        <authorList>
            <person name="Anantharaman K."/>
            <person name="Brown C.T."/>
            <person name="Hug L.A."/>
            <person name="Sharon I."/>
            <person name="Castelle C.J."/>
            <person name="Probst A.J."/>
            <person name="Thomas B.C."/>
            <person name="Singh A."/>
            <person name="Wilkins M.J."/>
            <person name="Karaoz U."/>
            <person name="Brodie E.L."/>
            <person name="Williams K.H."/>
            <person name="Hubbard S.S."/>
            <person name="Banfield J.F."/>
        </authorList>
    </citation>
    <scope>NUCLEOTIDE SEQUENCE [LARGE SCALE GENOMIC DNA]</scope>
</reference>
<dbReference type="PANTHER" id="PTHR33392:SF6">
    <property type="entry name" value="POLYISOPRENYL-TEICHOIC ACID--PEPTIDOGLYCAN TEICHOIC ACID TRANSFERASE TAGU"/>
    <property type="match status" value="1"/>
</dbReference>
<dbReference type="Proteomes" id="UP000176850">
    <property type="component" value="Unassembled WGS sequence"/>
</dbReference>
<name>A0A1F7GML9_9BACT</name>
<dbReference type="InterPro" id="IPR050922">
    <property type="entry name" value="LytR/CpsA/Psr_CW_biosynth"/>
</dbReference>